<dbReference type="EMBL" id="BLXT01001502">
    <property type="protein sequence ID" value="GFN86172.1"/>
    <property type="molecule type" value="Genomic_DNA"/>
</dbReference>
<keyword evidence="3" id="KW-1185">Reference proteome</keyword>
<evidence type="ECO:0000256" key="1">
    <source>
        <dbReference type="SAM" id="MobiDB-lite"/>
    </source>
</evidence>
<dbReference type="AlphaFoldDB" id="A0AAV3YV01"/>
<gene>
    <name evidence="2" type="ORF">PoB_001267800</name>
</gene>
<feature type="region of interest" description="Disordered" evidence="1">
    <location>
        <begin position="1"/>
        <end position="57"/>
    </location>
</feature>
<dbReference type="Proteomes" id="UP000735302">
    <property type="component" value="Unassembled WGS sequence"/>
</dbReference>
<proteinExistence type="predicted"/>
<accession>A0AAV3YV01</accession>
<protein>
    <submittedName>
        <fullName evidence="2">Uncharacterized protein</fullName>
    </submittedName>
</protein>
<reference evidence="2 3" key="1">
    <citation type="journal article" date="2021" name="Elife">
        <title>Chloroplast acquisition without the gene transfer in kleptoplastic sea slugs, Plakobranchus ocellatus.</title>
        <authorList>
            <person name="Maeda T."/>
            <person name="Takahashi S."/>
            <person name="Yoshida T."/>
            <person name="Shimamura S."/>
            <person name="Takaki Y."/>
            <person name="Nagai Y."/>
            <person name="Toyoda A."/>
            <person name="Suzuki Y."/>
            <person name="Arimoto A."/>
            <person name="Ishii H."/>
            <person name="Satoh N."/>
            <person name="Nishiyama T."/>
            <person name="Hasebe M."/>
            <person name="Maruyama T."/>
            <person name="Minagawa J."/>
            <person name="Obokata J."/>
            <person name="Shigenobu S."/>
        </authorList>
    </citation>
    <scope>NUCLEOTIDE SEQUENCE [LARGE SCALE GENOMIC DNA]</scope>
</reference>
<organism evidence="2 3">
    <name type="scientific">Plakobranchus ocellatus</name>
    <dbReference type="NCBI Taxonomy" id="259542"/>
    <lineage>
        <taxon>Eukaryota</taxon>
        <taxon>Metazoa</taxon>
        <taxon>Spiralia</taxon>
        <taxon>Lophotrochozoa</taxon>
        <taxon>Mollusca</taxon>
        <taxon>Gastropoda</taxon>
        <taxon>Heterobranchia</taxon>
        <taxon>Euthyneura</taxon>
        <taxon>Panpulmonata</taxon>
        <taxon>Sacoglossa</taxon>
        <taxon>Placobranchoidea</taxon>
        <taxon>Plakobranchidae</taxon>
        <taxon>Plakobranchus</taxon>
    </lineage>
</organism>
<evidence type="ECO:0000313" key="3">
    <source>
        <dbReference type="Proteomes" id="UP000735302"/>
    </source>
</evidence>
<name>A0AAV3YV01_9GAST</name>
<comment type="caution">
    <text evidence="2">The sequence shown here is derived from an EMBL/GenBank/DDBJ whole genome shotgun (WGS) entry which is preliminary data.</text>
</comment>
<evidence type="ECO:0000313" key="2">
    <source>
        <dbReference type="EMBL" id="GFN86172.1"/>
    </source>
</evidence>
<sequence length="93" mass="10252">MDQLLTQGKRRASVTCLCNKPNSPPTKDSKTQKGNPPIRLGAADPSPSALNIDHRSLPDSRKLVKQGRSMPQNTTEKILEEARTYIKAAIRTL</sequence>